<reference evidence="1 2" key="1">
    <citation type="journal article" date="2018" name="Cell">
        <title>The Chara Genome: Secondary Complexity and Implications for Plant Terrestrialization.</title>
        <authorList>
            <person name="Nishiyama T."/>
            <person name="Sakayama H."/>
            <person name="Vries J.D."/>
            <person name="Buschmann H."/>
            <person name="Saint-Marcoux D."/>
            <person name="Ullrich K.K."/>
            <person name="Haas F.B."/>
            <person name="Vanderstraeten L."/>
            <person name="Becker D."/>
            <person name="Lang D."/>
            <person name="Vosolsobe S."/>
            <person name="Rombauts S."/>
            <person name="Wilhelmsson P.K.I."/>
            <person name="Janitza P."/>
            <person name="Kern R."/>
            <person name="Heyl A."/>
            <person name="Rumpler F."/>
            <person name="Villalobos L.I.A.C."/>
            <person name="Clay J.M."/>
            <person name="Skokan R."/>
            <person name="Toyoda A."/>
            <person name="Suzuki Y."/>
            <person name="Kagoshima H."/>
            <person name="Schijlen E."/>
            <person name="Tajeshwar N."/>
            <person name="Catarino B."/>
            <person name="Hetherington A.J."/>
            <person name="Saltykova A."/>
            <person name="Bonnot C."/>
            <person name="Breuninger H."/>
            <person name="Symeonidi A."/>
            <person name="Radhakrishnan G.V."/>
            <person name="Van Nieuwerburgh F."/>
            <person name="Deforce D."/>
            <person name="Chang C."/>
            <person name="Karol K.G."/>
            <person name="Hedrich R."/>
            <person name="Ulvskov P."/>
            <person name="Glockner G."/>
            <person name="Delwiche C.F."/>
            <person name="Petrasek J."/>
            <person name="Van de Peer Y."/>
            <person name="Friml J."/>
            <person name="Beilby M."/>
            <person name="Dolan L."/>
            <person name="Kohara Y."/>
            <person name="Sugano S."/>
            <person name="Fujiyama A."/>
            <person name="Delaux P.-M."/>
            <person name="Quint M."/>
            <person name="TheiBen G."/>
            <person name="Hagemann M."/>
            <person name="Harholt J."/>
            <person name="Dunand C."/>
            <person name="Zachgo S."/>
            <person name="Langdale J."/>
            <person name="Maumus F."/>
            <person name="Straeten D.V.D."/>
            <person name="Gould S.B."/>
            <person name="Rensing S.A."/>
        </authorList>
    </citation>
    <scope>NUCLEOTIDE SEQUENCE [LARGE SCALE GENOMIC DNA]</scope>
    <source>
        <strain evidence="1 2">S276</strain>
    </source>
</reference>
<evidence type="ECO:0000313" key="2">
    <source>
        <dbReference type="Proteomes" id="UP000265515"/>
    </source>
</evidence>
<accession>A0A388KZK3</accession>
<dbReference type="Proteomes" id="UP000265515">
    <property type="component" value="Unassembled WGS sequence"/>
</dbReference>
<sequence length="140" mass="14299">MKYSELIIGMEEGVSEEVEGSIQRISSAAATAAAGGGGGGGGGLSGHAIARRAEKILASVKLIRSAAKAVTQGVEVVTLAVGQINQGEYDRIVRRRFTSGSSLISGAAKKLERGAKGVNREASKILKLASSLSDESAKKT</sequence>
<dbReference type="AlphaFoldDB" id="A0A388KZK3"/>
<keyword evidence="2" id="KW-1185">Reference proteome</keyword>
<dbReference type="Gramene" id="GBG75485">
    <property type="protein sequence ID" value="GBG75485"/>
    <property type="gene ID" value="CBR_g20116"/>
</dbReference>
<comment type="caution">
    <text evidence="1">The sequence shown here is derived from an EMBL/GenBank/DDBJ whole genome shotgun (WGS) entry which is preliminary data.</text>
</comment>
<proteinExistence type="predicted"/>
<evidence type="ECO:0000313" key="1">
    <source>
        <dbReference type="EMBL" id="GBG75485.1"/>
    </source>
</evidence>
<dbReference type="EMBL" id="BFEA01000225">
    <property type="protein sequence ID" value="GBG75485.1"/>
    <property type="molecule type" value="Genomic_DNA"/>
</dbReference>
<protein>
    <submittedName>
        <fullName evidence="1">Uncharacterized protein</fullName>
    </submittedName>
</protein>
<name>A0A388KZK3_CHABU</name>
<organism evidence="1 2">
    <name type="scientific">Chara braunii</name>
    <name type="common">Braun's stonewort</name>
    <dbReference type="NCBI Taxonomy" id="69332"/>
    <lineage>
        <taxon>Eukaryota</taxon>
        <taxon>Viridiplantae</taxon>
        <taxon>Streptophyta</taxon>
        <taxon>Charophyceae</taxon>
        <taxon>Charales</taxon>
        <taxon>Characeae</taxon>
        <taxon>Chara</taxon>
    </lineage>
</organism>
<gene>
    <name evidence="1" type="ORF">CBR_g20116</name>
</gene>